<dbReference type="InterPro" id="IPR020846">
    <property type="entry name" value="MFS_dom"/>
</dbReference>
<accession>A0ABS8M059</accession>
<dbReference type="PANTHER" id="PTHR42718:SF49">
    <property type="entry name" value="EXPORT PROTEIN"/>
    <property type="match status" value="1"/>
</dbReference>
<feature type="transmembrane region" description="Helical" evidence="5">
    <location>
        <begin position="332"/>
        <end position="351"/>
    </location>
</feature>
<dbReference type="SUPFAM" id="SSF103473">
    <property type="entry name" value="MFS general substrate transporter"/>
    <property type="match status" value="1"/>
</dbReference>
<evidence type="ECO:0000313" key="8">
    <source>
        <dbReference type="Proteomes" id="UP001430700"/>
    </source>
</evidence>
<sequence length="511" mass="55530">MNQKFNSDKNNIALIAICLANLMFSLEISSVPVILPTLEKVLNASLKDMQWIMNIYTIGCTTVLMAAGTLADRYGRKQVLIITTILFGVSSLICGLAQNVVLLVISRFFQGISGGAMLICQVAALSYQFQEGKERSRAFGAWGIILGIGLGFGPIIGGAILALLSWKWVFLVHFPIAILTAILIYGYVDESKDTNSKKIDLWGMITLSIAVFGLTYYITQGPDLGFTSPTALCLLGVTALSFMLFIGVEKTNPYPMFDLSVFKIRDFSGAILGSIGMNFSFWPFIIYLPIYFQSYLHYDVVAVGLSLLAYTLPTLVIPPFAEYLSARYRSGIVIPLGLFVIGLGFILMKYGCSIENASWLTMLPGSLLAGIGLGLTNTPVTNTTTGSVSANRSGMASGIDMSARLITLAINIALMAFILVNGIFYYLNTSLSGTIDRKTLYAIAEKAAIGNFSSLNQQYPQLKITDSASSILHLALAHGFEMVLLYGGFGVWILAFLSFILFNPGKPKNRL</sequence>
<feature type="domain" description="Major facilitator superfamily (MFS) profile" evidence="6">
    <location>
        <begin position="13"/>
        <end position="462"/>
    </location>
</feature>
<dbReference type="InterPro" id="IPR005829">
    <property type="entry name" value="Sugar_transporter_CS"/>
</dbReference>
<feature type="transmembrane region" description="Helical" evidence="5">
    <location>
        <begin position="267"/>
        <end position="288"/>
    </location>
</feature>
<feature type="transmembrane region" description="Helical" evidence="5">
    <location>
        <begin position="139"/>
        <end position="162"/>
    </location>
</feature>
<dbReference type="PANTHER" id="PTHR42718">
    <property type="entry name" value="MAJOR FACILITATOR SUPERFAMILY MULTIDRUG TRANSPORTER MFSC"/>
    <property type="match status" value="1"/>
</dbReference>
<feature type="transmembrane region" description="Helical" evidence="5">
    <location>
        <begin position="405"/>
        <end position="427"/>
    </location>
</feature>
<evidence type="ECO:0000256" key="3">
    <source>
        <dbReference type="ARBA" id="ARBA00022989"/>
    </source>
</evidence>
<dbReference type="InterPro" id="IPR011701">
    <property type="entry name" value="MFS"/>
</dbReference>
<feature type="transmembrane region" description="Helical" evidence="5">
    <location>
        <begin position="224"/>
        <end position="246"/>
    </location>
</feature>
<keyword evidence="4 5" id="KW-0472">Membrane</keyword>
<dbReference type="Gene3D" id="1.20.1720.10">
    <property type="entry name" value="Multidrug resistance protein D"/>
    <property type="match status" value="1"/>
</dbReference>
<feature type="transmembrane region" description="Helical" evidence="5">
    <location>
        <begin position="199"/>
        <end position="218"/>
    </location>
</feature>
<feature type="transmembrane region" description="Helical" evidence="5">
    <location>
        <begin position="357"/>
        <end position="375"/>
    </location>
</feature>
<comment type="caution">
    <text evidence="7">The sequence shown here is derived from an EMBL/GenBank/DDBJ whole genome shotgun (WGS) entry which is preliminary data.</text>
</comment>
<reference evidence="7" key="1">
    <citation type="submission" date="2021-11" db="EMBL/GenBank/DDBJ databases">
        <title>Description of novel Flavobacterium species.</title>
        <authorList>
            <person name="Saticioglu I.B."/>
            <person name="Ay H."/>
            <person name="Altun S."/>
            <person name="Duman M."/>
        </authorList>
    </citation>
    <scope>NUCLEOTIDE SEQUENCE</scope>
    <source>
        <strain evidence="7">F-126</strain>
    </source>
</reference>
<feature type="transmembrane region" description="Helical" evidence="5">
    <location>
        <begin position="12"/>
        <end position="35"/>
    </location>
</feature>
<dbReference type="PROSITE" id="PS50850">
    <property type="entry name" value="MFS"/>
    <property type="match status" value="1"/>
</dbReference>
<evidence type="ECO:0000256" key="1">
    <source>
        <dbReference type="ARBA" id="ARBA00004141"/>
    </source>
</evidence>
<name>A0ABS8M059_9FLAO</name>
<evidence type="ECO:0000256" key="4">
    <source>
        <dbReference type="ARBA" id="ARBA00023136"/>
    </source>
</evidence>
<feature type="transmembrane region" description="Helical" evidence="5">
    <location>
        <begin position="55"/>
        <end position="72"/>
    </location>
</feature>
<dbReference type="Proteomes" id="UP001430700">
    <property type="component" value="Unassembled WGS sequence"/>
</dbReference>
<keyword evidence="2 5" id="KW-0812">Transmembrane</keyword>
<protein>
    <submittedName>
        <fullName evidence="7">MFS transporter</fullName>
    </submittedName>
</protein>
<dbReference type="Gene3D" id="1.20.1250.20">
    <property type="entry name" value="MFS general substrate transporter like domains"/>
    <property type="match status" value="1"/>
</dbReference>
<evidence type="ECO:0000256" key="2">
    <source>
        <dbReference type="ARBA" id="ARBA00022692"/>
    </source>
</evidence>
<dbReference type="RefSeq" id="WP_229999606.1">
    <property type="nucleotide sequence ID" value="NZ_JAJJMN010000001.1"/>
</dbReference>
<proteinExistence type="predicted"/>
<dbReference type="PROSITE" id="PS00216">
    <property type="entry name" value="SUGAR_TRANSPORT_1"/>
    <property type="match status" value="1"/>
</dbReference>
<keyword evidence="8" id="KW-1185">Reference proteome</keyword>
<feature type="transmembrane region" description="Helical" evidence="5">
    <location>
        <begin position="79"/>
        <end position="102"/>
    </location>
</feature>
<feature type="transmembrane region" description="Helical" evidence="5">
    <location>
        <begin position="108"/>
        <end position="127"/>
    </location>
</feature>
<feature type="transmembrane region" description="Helical" evidence="5">
    <location>
        <begin position="483"/>
        <end position="502"/>
    </location>
</feature>
<dbReference type="InterPro" id="IPR036259">
    <property type="entry name" value="MFS_trans_sf"/>
</dbReference>
<keyword evidence="3 5" id="KW-1133">Transmembrane helix</keyword>
<evidence type="ECO:0000256" key="5">
    <source>
        <dbReference type="SAM" id="Phobius"/>
    </source>
</evidence>
<comment type="subcellular location">
    <subcellularLocation>
        <location evidence="1">Membrane</location>
        <topology evidence="1">Multi-pass membrane protein</topology>
    </subcellularLocation>
</comment>
<evidence type="ECO:0000259" key="6">
    <source>
        <dbReference type="PROSITE" id="PS50850"/>
    </source>
</evidence>
<organism evidence="7 8">
    <name type="scientific">Flavobacterium lipolyticum</name>
    <dbReference type="NCBI Taxonomy" id="2893754"/>
    <lineage>
        <taxon>Bacteria</taxon>
        <taxon>Pseudomonadati</taxon>
        <taxon>Bacteroidota</taxon>
        <taxon>Flavobacteriia</taxon>
        <taxon>Flavobacteriales</taxon>
        <taxon>Flavobacteriaceae</taxon>
        <taxon>Flavobacterium</taxon>
    </lineage>
</organism>
<feature type="transmembrane region" description="Helical" evidence="5">
    <location>
        <begin position="300"/>
        <end position="320"/>
    </location>
</feature>
<evidence type="ECO:0000313" key="7">
    <source>
        <dbReference type="EMBL" id="MCC9018185.1"/>
    </source>
</evidence>
<dbReference type="EMBL" id="JAJJMN010000001">
    <property type="protein sequence ID" value="MCC9018185.1"/>
    <property type="molecule type" value="Genomic_DNA"/>
</dbReference>
<feature type="transmembrane region" description="Helical" evidence="5">
    <location>
        <begin position="168"/>
        <end position="187"/>
    </location>
</feature>
<dbReference type="CDD" id="cd17321">
    <property type="entry name" value="MFS_MMR_MDR_like"/>
    <property type="match status" value="1"/>
</dbReference>
<dbReference type="Pfam" id="PF07690">
    <property type="entry name" value="MFS_1"/>
    <property type="match status" value="1"/>
</dbReference>
<gene>
    <name evidence="7" type="ORF">LNQ34_10415</name>
</gene>